<dbReference type="NCBIfam" id="TIGR02854">
    <property type="entry name" value="spore_II_GA"/>
    <property type="match status" value="1"/>
</dbReference>
<keyword evidence="2" id="KW-0472">Membrane</keyword>
<dbReference type="GO" id="GO:0006508">
    <property type="term" value="P:proteolysis"/>
    <property type="evidence" value="ECO:0007669"/>
    <property type="project" value="InterPro"/>
</dbReference>
<keyword evidence="2" id="KW-0812">Transmembrane</keyword>
<organism evidence="4 5">
    <name type="scientific">Paenibacillus campinasensis</name>
    <dbReference type="NCBI Taxonomy" id="66347"/>
    <lineage>
        <taxon>Bacteria</taxon>
        <taxon>Bacillati</taxon>
        <taxon>Bacillota</taxon>
        <taxon>Bacilli</taxon>
        <taxon>Bacillales</taxon>
        <taxon>Paenibacillaceae</taxon>
        <taxon>Paenibacillus</taxon>
    </lineage>
</organism>
<keyword evidence="2" id="KW-1133">Transmembrane helix</keyword>
<dbReference type="EMBL" id="NPBY01000003">
    <property type="protein sequence ID" value="PAD80426.1"/>
    <property type="molecule type" value="Genomic_DNA"/>
</dbReference>
<reference evidence="3 6" key="2">
    <citation type="submission" date="2019-11" db="EMBL/GenBank/DDBJ databases">
        <title>Draft genome sequences of five Paenibacillus species of dairy origin.</title>
        <authorList>
            <person name="Olajide A.M."/>
            <person name="Chen S."/>
            <person name="Lapointe G."/>
        </authorList>
    </citation>
    <scope>NUCLEOTIDE SEQUENCE [LARGE SCALE GENOMIC DNA]</scope>
    <source>
        <strain evidence="3 6">3CS1</strain>
    </source>
</reference>
<gene>
    <name evidence="4" type="primary">spoIIGA</name>
    <name evidence="4" type="ORF">CHH67_01360</name>
    <name evidence="3" type="ORF">GNP94_01410</name>
</gene>
<dbReference type="InterPro" id="IPR005081">
    <property type="entry name" value="SpoIIGA"/>
</dbReference>
<comment type="caution">
    <text evidence="4">The sequence shown here is derived from an EMBL/GenBank/DDBJ whole genome shotgun (WGS) entry which is preliminary data.</text>
</comment>
<evidence type="ECO:0000313" key="4">
    <source>
        <dbReference type="EMBL" id="PAD80426.1"/>
    </source>
</evidence>
<feature type="transmembrane region" description="Helical" evidence="2">
    <location>
        <begin position="33"/>
        <end position="52"/>
    </location>
</feature>
<keyword evidence="6" id="KW-1185">Reference proteome</keyword>
<dbReference type="AlphaFoldDB" id="A0A268F4X6"/>
<evidence type="ECO:0000256" key="1">
    <source>
        <dbReference type="PIRSR" id="PIRSR018571-1"/>
    </source>
</evidence>
<feature type="transmembrane region" description="Helical" evidence="2">
    <location>
        <begin position="6"/>
        <end position="26"/>
    </location>
</feature>
<sequence>MVVYIDLIFIVNLLIDGILLALTAWMRRIRPRLWRVACSSLLGAMYVVMMFVPELSFLYTFLIKFMLSLMMIWIAFGYASLQEYIRNLGAFYIVNFAIAGGIIGFHYFLQSSGELFEGIWYSATGGLSFELKVGFWFACIAFFVVVFAFKAVQTTKRKTESRETLLAPVTVWIGSTKVQCTGLLDTGNQLSDPLTRTPVMVMEASLWERELPPGWSDKLMGGEPDKLIMEADVSAFAWQDRLRLVPYRGVNRGAAFMLAIKPDMIRIELGGMAYETTKVLIGLDGGRLSGDRAYRAIIHPGLIEGEGMPIAAGGCDAANAEGGMMAHEQEAERTVG</sequence>
<proteinExistence type="predicted"/>
<dbReference type="OrthoDB" id="2690199at2"/>
<dbReference type="GO" id="GO:0004190">
    <property type="term" value="F:aspartic-type endopeptidase activity"/>
    <property type="evidence" value="ECO:0007669"/>
    <property type="project" value="InterPro"/>
</dbReference>
<evidence type="ECO:0000256" key="2">
    <source>
        <dbReference type="SAM" id="Phobius"/>
    </source>
</evidence>
<dbReference type="PIRSF" id="PIRSF018571">
    <property type="entry name" value="SpoIIGA"/>
    <property type="match status" value="1"/>
</dbReference>
<feature type="active site" evidence="1">
    <location>
        <position position="185"/>
    </location>
</feature>
<protein>
    <submittedName>
        <fullName evidence="4">Sigma-E processing peptidase SpoIIGA</fullName>
    </submittedName>
</protein>
<dbReference type="Proteomes" id="UP000435177">
    <property type="component" value="Unassembled WGS sequence"/>
</dbReference>
<evidence type="ECO:0000313" key="5">
    <source>
        <dbReference type="Proteomes" id="UP000215596"/>
    </source>
</evidence>
<evidence type="ECO:0000313" key="3">
    <source>
        <dbReference type="EMBL" id="MUG64663.1"/>
    </source>
</evidence>
<dbReference type="Pfam" id="PF03419">
    <property type="entry name" value="Peptidase_U4"/>
    <property type="match status" value="1"/>
</dbReference>
<feature type="transmembrane region" description="Helical" evidence="2">
    <location>
        <begin position="90"/>
        <end position="109"/>
    </location>
</feature>
<feature type="transmembrane region" description="Helical" evidence="2">
    <location>
        <begin position="58"/>
        <end position="78"/>
    </location>
</feature>
<name>A0A268F4X6_9BACL</name>
<feature type="transmembrane region" description="Helical" evidence="2">
    <location>
        <begin position="133"/>
        <end position="152"/>
    </location>
</feature>
<dbReference type="Proteomes" id="UP000215596">
    <property type="component" value="Unassembled WGS sequence"/>
</dbReference>
<evidence type="ECO:0000313" key="6">
    <source>
        <dbReference type="Proteomes" id="UP000435177"/>
    </source>
</evidence>
<reference evidence="4 5" key="1">
    <citation type="submission" date="2017-07" db="EMBL/GenBank/DDBJ databases">
        <title>Isolation and whole genome analysis of endospore-forming bacteria from heroin.</title>
        <authorList>
            <person name="Kalinowski J."/>
            <person name="Ahrens B."/>
            <person name="Al-Dilaimi A."/>
            <person name="Winkler A."/>
            <person name="Wibberg D."/>
            <person name="Schleenbecker U."/>
            <person name="Ruckert C."/>
            <person name="Wolfel R."/>
            <person name="Grass G."/>
        </authorList>
    </citation>
    <scope>NUCLEOTIDE SEQUENCE [LARGE SCALE GENOMIC DNA]</scope>
    <source>
        <strain evidence="4 5">7537-G1</strain>
    </source>
</reference>
<dbReference type="GO" id="GO:0030436">
    <property type="term" value="P:asexual sporulation"/>
    <property type="evidence" value="ECO:0007669"/>
    <property type="project" value="InterPro"/>
</dbReference>
<accession>A0A268F4X6</accession>
<dbReference type="EMBL" id="WOAA01000001">
    <property type="protein sequence ID" value="MUG64663.1"/>
    <property type="molecule type" value="Genomic_DNA"/>
</dbReference>